<gene>
    <name evidence="2" type="ORF">H6P80_09235</name>
</gene>
<feature type="transmembrane region" description="Helical" evidence="1">
    <location>
        <begin position="40"/>
        <end position="58"/>
    </location>
</feature>
<comment type="caution">
    <text evidence="2">The sequence shown here is derived from an EMBL/GenBank/DDBJ whole genome shotgun (WGS) entry which is preliminary data.</text>
</comment>
<proteinExistence type="predicted"/>
<dbReference type="EMBL" id="JACJVJ010000002">
    <property type="protein sequence ID" value="MBC2777803.1"/>
    <property type="molecule type" value="Genomic_DNA"/>
</dbReference>
<reference evidence="2 3" key="1">
    <citation type="submission" date="2020-08" db="EMBL/GenBank/DDBJ databases">
        <title>Draft genome sequence of Parasphingopyxis sp. GrpM-11.</title>
        <authorList>
            <person name="Oh J."/>
            <person name="Roh D.-H."/>
        </authorList>
    </citation>
    <scope>NUCLEOTIDE SEQUENCE [LARGE SCALE GENOMIC DNA]</scope>
    <source>
        <strain evidence="2 3">GrpM-11</strain>
    </source>
</reference>
<sequence>MILFLTVFFVIIIVGGTVAFSALAYWSAPKFGVSPRYRGLLTFGAAIAASGILWWSTFGPSEGPVDPVRYEQALPELMEKGGSVLRAHIIDEATHYTLFLEFALTSEQFTQLRAEGHFKRDSFHGDLLVLGMPDWFGRGWNCVGGERYNPSHASPRLIDSLDITHCPHQNRAYAVQFWP</sequence>
<evidence type="ECO:0000313" key="2">
    <source>
        <dbReference type="EMBL" id="MBC2777803.1"/>
    </source>
</evidence>
<evidence type="ECO:0000313" key="3">
    <source>
        <dbReference type="Proteomes" id="UP000564378"/>
    </source>
</evidence>
<keyword evidence="1" id="KW-0472">Membrane</keyword>
<evidence type="ECO:0000256" key="1">
    <source>
        <dbReference type="SAM" id="Phobius"/>
    </source>
</evidence>
<protein>
    <submittedName>
        <fullName evidence="2">Uncharacterized protein</fullName>
    </submittedName>
</protein>
<dbReference type="AlphaFoldDB" id="A0A842HZE5"/>
<keyword evidence="1" id="KW-1133">Transmembrane helix</keyword>
<feature type="transmembrane region" description="Helical" evidence="1">
    <location>
        <begin position="6"/>
        <end position="28"/>
    </location>
</feature>
<organism evidence="2 3">
    <name type="scientific">Parasphingopyxis marina</name>
    <dbReference type="NCBI Taxonomy" id="2761622"/>
    <lineage>
        <taxon>Bacteria</taxon>
        <taxon>Pseudomonadati</taxon>
        <taxon>Pseudomonadota</taxon>
        <taxon>Alphaproteobacteria</taxon>
        <taxon>Sphingomonadales</taxon>
        <taxon>Sphingomonadaceae</taxon>
        <taxon>Parasphingopyxis</taxon>
    </lineage>
</organism>
<dbReference type="RefSeq" id="WP_185801116.1">
    <property type="nucleotide sequence ID" value="NZ_JACJVJ010000002.1"/>
</dbReference>
<name>A0A842HZE5_9SPHN</name>
<dbReference type="Proteomes" id="UP000564378">
    <property type="component" value="Unassembled WGS sequence"/>
</dbReference>
<keyword evidence="1" id="KW-0812">Transmembrane</keyword>
<accession>A0A842HZE5</accession>
<keyword evidence="3" id="KW-1185">Reference proteome</keyword>